<feature type="repeat" description="ANK" evidence="3">
    <location>
        <begin position="181"/>
        <end position="218"/>
    </location>
</feature>
<evidence type="ECO:0000256" key="3">
    <source>
        <dbReference type="PROSITE-ProRule" id="PRU00023"/>
    </source>
</evidence>
<dbReference type="PANTHER" id="PTHR24166:SF48">
    <property type="entry name" value="PROTEIN VAPYRIN"/>
    <property type="match status" value="1"/>
</dbReference>
<evidence type="ECO:0000256" key="1">
    <source>
        <dbReference type="ARBA" id="ARBA00022737"/>
    </source>
</evidence>
<feature type="compositionally biased region" description="Low complexity" evidence="4">
    <location>
        <begin position="24"/>
        <end position="49"/>
    </location>
</feature>
<proteinExistence type="predicted"/>
<feature type="repeat" description="ANK" evidence="3">
    <location>
        <begin position="81"/>
        <end position="113"/>
    </location>
</feature>
<dbReference type="Pfam" id="PF00023">
    <property type="entry name" value="Ank"/>
    <property type="match status" value="1"/>
</dbReference>
<dbReference type="InterPro" id="IPR002110">
    <property type="entry name" value="Ankyrin_rpt"/>
</dbReference>
<dbReference type="Gene3D" id="1.25.40.20">
    <property type="entry name" value="Ankyrin repeat-containing domain"/>
    <property type="match status" value="1"/>
</dbReference>
<dbReference type="AlphaFoldDB" id="A0A8J4AK10"/>
<reference evidence="6" key="1">
    <citation type="journal article" date="2021" name="Int. J. Syst. Evol. Microbiol.">
        <title>Actinocatenispora comari sp. nov., an endophytic actinomycete isolated from aerial parts of Comarum salesowianum.</title>
        <authorList>
            <person name="Oyunbileg N."/>
            <person name="Iizaka Y."/>
            <person name="Hamada M."/>
            <person name="Davaapurev B.O."/>
            <person name="Fukumoto A."/>
            <person name="Tsetseg B."/>
            <person name="Kato F."/>
            <person name="Tamura T."/>
            <person name="Batkhuu J."/>
            <person name="Anzai Y."/>
        </authorList>
    </citation>
    <scope>NUCLEOTIDE SEQUENCE [LARGE SCALE GENOMIC DNA]</scope>
    <source>
        <strain evidence="6">NUM-2625</strain>
    </source>
</reference>
<gene>
    <name evidence="5" type="ORF">NUM_64360</name>
</gene>
<keyword evidence="2 3" id="KW-0040">ANK repeat</keyword>
<dbReference type="EMBL" id="BOPO01000130">
    <property type="protein sequence ID" value="GIL31182.1"/>
    <property type="molecule type" value="Genomic_DNA"/>
</dbReference>
<evidence type="ECO:0000313" key="6">
    <source>
        <dbReference type="Proteomes" id="UP000614996"/>
    </source>
</evidence>
<dbReference type="SMART" id="SM00248">
    <property type="entry name" value="ANK"/>
    <property type="match status" value="4"/>
</dbReference>
<dbReference type="SUPFAM" id="SSF48403">
    <property type="entry name" value="Ankyrin repeat"/>
    <property type="match status" value="1"/>
</dbReference>
<accession>A0A8J4AK10</accession>
<dbReference type="PROSITE" id="PS50088">
    <property type="entry name" value="ANK_REPEAT"/>
    <property type="match status" value="2"/>
</dbReference>
<evidence type="ECO:0000256" key="2">
    <source>
        <dbReference type="ARBA" id="ARBA00023043"/>
    </source>
</evidence>
<protein>
    <recommendedName>
        <fullName evidence="7">Ankyrin repeat domain-containing protein</fullName>
    </recommendedName>
</protein>
<dbReference type="Pfam" id="PF13637">
    <property type="entry name" value="Ank_4"/>
    <property type="match status" value="1"/>
</dbReference>
<evidence type="ECO:0000256" key="4">
    <source>
        <dbReference type="SAM" id="MobiDB-lite"/>
    </source>
</evidence>
<comment type="caution">
    <text evidence="5">The sequence shown here is derived from an EMBL/GenBank/DDBJ whole genome shotgun (WGS) entry which is preliminary data.</text>
</comment>
<organism evidence="5 6">
    <name type="scientific">Actinocatenispora comari</name>
    <dbReference type="NCBI Taxonomy" id="2807577"/>
    <lineage>
        <taxon>Bacteria</taxon>
        <taxon>Bacillati</taxon>
        <taxon>Actinomycetota</taxon>
        <taxon>Actinomycetes</taxon>
        <taxon>Micromonosporales</taxon>
        <taxon>Micromonosporaceae</taxon>
        <taxon>Actinocatenispora</taxon>
    </lineage>
</organism>
<dbReference type="PANTHER" id="PTHR24166">
    <property type="entry name" value="ROLLING PEBBLES, ISOFORM B"/>
    <property type="match status" value="1"/>
</dbReference>
<dbReference type="InterPro" id="IPR036770">
    <property type="entry name" value="Ankyrin_rpt-contain_sf"/>
</dbReference>
<sequence length="245" mass="24949">MPLVLAACQGAHPEAKGTDMPTTSPSASSGAARPGAPSRSPAASPNPSADAALLAAAGRGDADGVRAALADGARIEVRDAHRRTALLRAAAADHVAAATALLAAGADPDALDDRHDTPFLVTGVTGSVAMLDALRPARPDTTIVNRYGGTAVIPASERGHADYVEAVLARTDIDVNHVNNLGWTALLEAVLLGDGGEAHQRVVRSLIRHGANVNLADRDGVTPLRHAISRGQQQIAGQLRAAGAR</sequence>
<dbReference type="InterPro" id="IPR050889">
    <property type="entry name" value="Dendritic_Spine_Reg/Scaffold"/>
</dbReference>
<evidence type="ECO:0008006" key="7">
    <source>
        <dbReference type="Google" id="ProtNLM"/>
    </source>
</evidence>
<evidence type="ECO:0000313" key="5">
    <source>
        <dbReference type="EMBL" id="GIL31182.1"/>
    </source>
</evidence>
<keyword evidence="6" id="KW-1185">Reference proteome</keyword>
<keyword evidence="1" id="KW-0677">Repeat</keyword>
<name>A0A8J4AK10_9ACTN</name>
<dbReference type="Proteomes" id="UP000614996">
    <property type="component" value="Unassembled WGS sequence"/>
</dbReference>
<feature type="region of interest" description="Disordered" evidence="4">
    <location>
        <begin position="9"/>
        <end position="49"/>
    </location>
</feature>